<name>A0A6J4JPK0_9PROT</name>
<feature type="region of interest" description="Disordered" evidence="1">
    <location>
        <begin position="1"/>
        <end position="25"/>
    </location>
</feature>
<keyword evidence="2" id="KW-0489">Methyltransferase</keyword>
<accession>A0A6J4JPK0</accession>
<sequence>ASDPADHRCGQPSPGRAAGGPRGAALAHDATHAGLGDLAHVRAAPGRGAGRRHRPRHPRHGARGHRHRHRWRDPARKPFEPRRFAPARTI</sequence>
<dbReference type="EC" id="2.1.1.14" evidence="2"/>
<dbReference type="GO" id="GO:0003871">
    <property type="term" value="F:5-methyltetrahydropteroyltriglutamate-homocysteine S-methyltransferase activity"/>
    <property type="evidence" value="ECO:0007669"/>
    <property type="project" value="UniProtKB-EC"/>
</dbReference>
<feature type="region of interest" description="Disordered" evidence="1">
    <location>
        <begin position="42"/>
        <end position="90"/>
    </location>
</feature>
<proteinExistence type="predicted"/>
<organism evidence="2">
    <name type="scientific">uncultured Acetobacteraceae bacterium</name>
    <dbReference type="NCBI Taxonomy" id="169975"/>
    <lineage>
        <taxon>Bacteria</taxon>
        <taxon>Pseudomonadati</taxon>
        <taxon>Pseudomonadota</taxon>
        <taxon>Alphaproteobacteria</taxon>
        <taxon>Acetobacterales</taxon>
        <taxon>Acetobacteraceae</taxon>
        <taxon>environmental samples</taxon>
    </lineage>
</organism>
<dbReference type="EMBL" id="CADCTL010000298">
    <property type="protein sequence ID" value="CAA9284142.1"/>
    <property type="molecule type" value="Genomic_DNA"/>
</dbReference>
<feature type="non-terminal residue" evidence="2">
    <location>
        <position position="90"/>
    </location>
</feature>
<dbReference type="AlphaFoldDB" id="A0A6J4JPK0"/>
<dbReference type="GO" id="GO:0032259">
    <property type="term" value="P:methylation"/>
    <property type="evidence" value="ECO:0007669"/>
    <property type="project" value="UniProtKB-KW"/>
</dbReference>
<keyword evidence="2" id="KW-0808">Transferase</keyword>
<feature type="compositionally biased region" description="Basic and acidic residues" evidence="1">
    <location>
        <begin position="72"/>
        <end position="83"/>
    </location>
</feature>
<feature type="compositionally biased region" description="Basic residues" evidence="1">
    <location>
        <begin position="49"/>
        <end position="71"/>
    </location>
</feature>
<feature type="non-terminal residue" evidence="2">
    <location>
        <position position="1"/>
    </location>
</feature>
<reference evidence="2" key="1">
    <citation type="submission" date="2020-02" db="EMBL/GenBank/DDBJ databases">
        <authorList>
            <person name="Meier V. D."/>
        </authorList>
    </citation>
    <scope>NUCLEOTIDE SEQUENCE</scope>
    <source>
        <strain evidence="2">AVDCRST_MAG04</strain>
    </source>
</reference>
<evidence type="ECO:0000256" key="1">
    <source>
        <dbReference type="SAM" id="MobiDB-lite"/>
    </source>
</evidence>
<evidence type="ECO:0000313" key="2">
    <source>
        <dbReference type="EMBL" id="CAA9284142.1"/>
    </source>
</evidence>
<gene>
    <name evidence="2" type="ORF">AVDCRST_MAG04-3971</name>
</gene>
<protein>
    <submittedName>
        <fullName evidence="2">5-methyltetrahydropteroyltriglutamate--homocystei ne methyltransferase</fullName>
        <ecNumber evidence="2">2.1.1.14</ecNumber>
    </submittedName>
</protein>